<reference evidence="1" key="1">
    <citation type="journal article" date="2023" name="GigaByte">
        <title>Genome assembly of the bearded iris, Iris pallida Lam.</title>
        <authorList>
            <person name="Bruccoleri R.E."/>
            <person name="Oakeley E.J."/>
            <person name="Faust A.M.E."/>
            <person name="Altorfer M."/>
            <person name="Dessus-Babus S."/>
            <person name="Burckhardt D."/>
            <person name="Oertli M."/>
            <person name="Naumann U."/>
            <person name="Petersen F."/>
            <person name="Wong J."/>
        </authorList>
    </citation>
    <scope>NUCLEOTIDE SEQUENCE</scope>
    <source>
        <strain evidence="1">GSM-AAB239-AS_SAM_17_03QT</strain>
    </source>
</reference>
<keyword evidence="2" id="KW-1185">Reference proteome</keyword>
<dbReference type="PROSITE" id="PS51257">
    <property type="entry name" value="PROKAR_LIPOPROTEIN"/>
    <property type="match status" value="1"/>
</dbReference>
<dbReference type="AlphaFoldDB" id="A0AAX6F411"/>
<proteinExistence type="predicted"/>
<evidence type="ECO:0000313" key="1">
    <source>
        <dbReference type="EMBL" id="KAJ6811137.1"/>
    </source>
</evidence>
<accession>A0AAX6F411</accession>
<dbReference type="EMBL" id="JANAVB010031819">
    <property type="protein sequence ID" value="KAJ6811137.1"/>
    <property type="molecule type" value="Genomic_DNA"/>
</dbReference>
<gene>
    <name evidence="1" type="ORF">M6B38_155365</name>
</gene>
<organism evidence="1 2">
    <name type="scientific">Iris pallida</name>
    <name type="common">Sweet iris</name>
    <dbReference type="NCBI Taxonomy" id="29817"/>
    <lineage>
        <taxon>Eukaryota</taxon>
        <taxon>Viridiplantae</taxon>
        <taxon>Streptophyta</taxon>
        <taxon>Embryophyta</taxon>
        <taxon>Tracheophyta</taxon>
        <taxon>Spermatophyta</taxon>
        <taxon>Magnoliopsida</taxon>
        <taxon>Liliopsida</taxon>
        <taxon>Asparagales</taxon>
        <taxon>Iridaceae</taxon>
        <taxon>Iridoideae</taxon>
        <taxon>Irideae</taxon>
        <taxon>Iris</taxon>
    </lineage>
</organism>
<sequence>MAPGSNRHGDDRISSLAVARARRRGISSLWSSAACDVRSGARPGLSRLESTDGSSVGRTYEILPRGI</sequence>
<protein>
    <submittedName>
        <fullName evidence="1">Skin secretory protein xP2</fullName>
    </submittedName>
</protein>
<comment type="caution">
    <text evidence="1">The sequence shown here is derived from an EMBL/GenBank/DDBJ whole genome shotgun (WGS) entry which is preliminary data.</text>
</comment>
<reference evidence="1" key="2">
    <citation type="submission" date="2023-04" db="EMBL/GenBank/DDBJ databases">
        <authorList>
            <person name="Bruccoleri R.E."/>
            <person name="Oakeley E.J."/>
            <person name="Faust A.-M."/>
            <person name="Dessus-Babus S."/>
            <person name="Altorfer M."/>
            <person name="Burckhardt D."/>
            <person name="Oertli M."/>
            <person name="Naumann U."/>
            <person name="Petersen F."/>
            <person name="Wong J."/>
        </authorList>
    </citation>
    <scope>NUCLEOTIDE SEQUENCE</scope>
    <source>
        <strain evidence="1">GSM-AAB239-AS_SAM_17_03QT</strain>
        <tissue evidence="1">Leaf</tissue>
    </source>
</reference>
<evidence type="ECO:0000313" key="2">
    <source>
        <dbReference type="Proteomes" id="UP001140949"/>
    </source>
</evidence>
<dbReference type="Proteomes" id="UP001140949">
    <property type="component" value="Unassembled WGS sequence"/>
</dbReference>
<name>A0AAX6F411_IRIPA</name>